<keyword evidence="3" id="KW-1185">Reference proteome</keyword>
<evidence type="ECO:0000313" key="2">
    <source>
        <dbReference type="EMBL" id="CAG9621227.1"/>
    </source>
</evidence>
<protein>
    <submittedName>
        <fullName evidence="2">Uncharacterized protein</fullName>
    </submittedName>
</protein>
<accession>A0ABM8YMP1</accession>
<gene>
    <name evidence="2" type="ORF">BACCIP111883_01999</name>
</gene>
<feature type="transmembrane region" description="Helical" evidence="1">
    <location>
        <begin position="7"/>
        <end position="29"/>
    </location>
</feature>
<reference evidence="2 3" key="1">
    <citation type="submission" date="2021-10" db="EMBL/GenBank/DDBJ databases">
        <authorList>
            <person name="Criscuolo A."/>
        </authorList>
    </citation>
    <scope>NUCLEOTIDE SEQUENCE [LARGE SCALE GENOMIC DNA]</scope>
    <source>
        <strain evidence="3">CIP 111883</strain>
    </source>
</reference>
<comment type="caution">
    <text evidence="2">The sequence shown here is derived from an EMBL/GenBank/DDBJ whole genome shotgun (WGS) entry which is preliminary data.</text>
</comment>
<dbReference type="EMBL" id="CAKJTJ010000008">
    <property type="protein sequence ID" value="CAG9621227.1"/>
    <property type="molecule type" value="Genomic_DNA"/>
</dbReference>
<keyword evidence="1" id="KW-0812">Transmembrane</keyword>
<keyword evidence="1" id="KW-1133">Transmembrane helix</keyword>
<evidence type="ECO:0000313" key="3">
    <source>
        <dbReference type="Proteomes" id="UP000789833"/>
    </source>
</evidence>
<dbReference type="Proteomes" id="UP000789833">
    <property type="component" value="Unassembled WGS sequence"/>
</dbReference>
<feature type="transmembrane region" description="Helical" evidence="1">
    <location>
        <begin position="49"/>
        <end position="67"/>
    </location>
</feature>
<sequence>MRKIIMSIFILSVFLFTILGTVLVVGQMLGLFALQGSWVIGLDENLAKVVYFMTSIAAFSGYLLSYFKKAELKEGEK</sequence>
<name>A0ABM8YMP1_9BACI</name>
<evidence type="ECO:0000256" key="1">
    <source>
        <dbReference type="SAM" id="Phobius"/>
    </source>
</evidence>
<proteinExistence type="predicted"/>
<organism evidence="2 3">
    <name type="scientific">Sutcliffiella rhizosphaerae</name>
    <dbReference type="NCBI Taxonomy" id="2880967"/>
    <lineage>
        <taxon>Bacteria</taxon>
        <taxon>Bacillati</taxon>
        <taxon>Bacillota</taxon>
        <taxon>Bacilli</taxon>
        <taxon>Bacillales</taxon>
        <taxon>Bacillaceae</taxon>
        <taxon>Sutcliffiella</taxon>
    </lineage>
</organism>
<keyword evidence="1" id="KW-0472">Membrane</keyword>
<dbReference type="RefSeq" id="WP_230501125.1">
    <property type="nucleotide sequence ID" value="NZ_CAKJTJ010000008.1"/>
</dbReference>